<name>A0ABU7RXE1_9ACTN</name>
<evidence type="ECO:0000256" key="1">
    <source>
        <dbReference type="SAM" id="Phobius"/>
    </source>
</evidence>
<evidence type="ECO:0000313" key="3">
    <source>
        <dbReference type="Proteomes" id="UP001332243"/>
    </source>
</evidence>
<accession>A0ABU7RXE1</accession>
<dbReference type="Proteomes" id="UP001332243">
    <property type="component" value="Unassembled WGS sequence"/>
</dbReference>
<comment type="caution">
    <text evidence="2">The sequence shown here is derived from an EMBL/GenBank/DDBJ whole genome shotgun (WGS) entry which is preliminary data.</text>
</comment>
<gene>
    <name evidence="2" type="ORF">V1633_22010</name>
</gene>
<evidence type="ECO:0000313" key="2">
    <source>
        <dbReference type="EMBL" id="MEE6261160.1"/>
    </source>
</evidence>
<feature type="transmembrane region" description="Helical" evidence="1">
    <location>
        <begin position="50"/>
        <end position="73"/>
    </location>
</feature>
<keyword evidence="3" id="KW-1185">Reference proteome</keyword>
<feature type="transmembrane region" description="Helical" evidence="1">
    <location>
        <begin position="85"/>
        <end position="107"/>
    </location>
</feature>
<keyword evidence="1" id="KW-1133">Transmembrane helix</keyword>
<dbReference type="RefSeq" id="WP_331216276.1">
    <property type="nucleotide sequence ID" value="NZ_JAZGQK010000019.1"/>
</dbReference>
<keyword evidence="1" id="KW-0472">Membrane</keyword>
<dbReference type="EMBL" id="JAZGQK010000019">
    <property type="protein sequence ID" value="MEE6261160.1"/>
    <property type="molecule type" value="Genomic_DNA"/>
</dbReference>
<feature type="transmembrane region" description="Helical" evidence="1">
    <location>
        <begin position="113"/>
        <end position="139"/>
    </location>
</feature>
<keyword evidence="1" id="KW-0812">Transmembrane</keyword>
<feature type="transmembrane region" description="Helical" evidence="1">
    <location>
        <begin position="20"/>
        <end position="44"/>
    </location>
</feature>
<evidence type="ECO:0008006" key="4">
    <source>
        <dbReference type="Google" id="ProtNLM"/>
    </source>
</evidence>
<reference evidence="2 3" key="1">
    <citation type="submission" date="2024-01" db="EMBL/GenBank/DDBJ databases">
        <title>Genome insights into Plantactinospora sonchi sp. nov.</title>
        <authorList>
            <person name="Wang L."/>
        </authorList>
    </citation>
    <scope>NUCLEOTIDE SEQUENCE [LARGE SCALE GENOMIC DNA]</scope>
    <source>
        <strain evidence="2 3">NEAU-QY2</strain>
    </source>
</reference>
<organism evidence="2 3">
    <name type="scientific">Plantactinospora sonchi</name>
    <dbReference type="NCBI Taxonomy" id="1544735"/>
    <lineage>
        <taxon>Bacteria</taxon>
        <taxon>Bacillati</taxon>
        <taxon>Actinomycetota</taxon>
        <taxon>Actinomycetes</taxon>
        <taxon>Micromonosporales</taxon>
        <taxon>Micromonosporaceae</taxon>
        <taxon>Plantactinospora</taxon>
    </lineage>
</organism>
<sequence length="143" mass="14766">MSEQHERTPSFPRRDDQGRIVVLADLLGLVLAGVVVGVLALLVFDWTFALIGLGHSGQASGWLAVILPAWVFVEEFRAWKFGPARVAAALVAAAVGITAGLLAAGLAAGAPALVSGGLAAAVFAMAYGLIWFAGVRWLAGRTS</sequence>
<proteinExistence type="predicted"/>
<protein>
    <recommendedName>
        <fullName evidence="4">DUF3054 domain-containing protein</fullName>
    </recommendedName>
</protein>